<dbReference type="Pfam" id="PF00691">
    <property type="entry name" value="OmpA"/>
    <property type="match status" value="1"/>
</dbReference>
<feature type="signal peptide" evidence="2">
    <location>
        <begin position="1"/>
        <end position="30"/>
    </location>
</feature>
<dbReference type="Gene3D" id="3.30.1330.60">
    <property type="entry name" value="OmpA-like domain"/>
    <property type="match status" value="1"/>
</dbReference>
<dbReference type="SUPFAM" id="SSF103088">
    <property type="entry name" value="OmpA-like"/>
    <property type="match status" value="1"/>
</dbReference>
<dbReference type="AlphaFoldDB" id="A0A4V1QU45"/>
<dbReference type="GO" id="GO:0016020">
    <property type="term" value="C:membrane"/>
    <property type="evidence" value="ECO:0007669"/>
    <property type="project" value="UniProtKB-UniRule"/>
</dbReference>
<dbReference type="InterPro" id="IPR050330">
    <property type="entry name" value="Bact_OuterMem_StrucFunc"/>
</dbReference>
<dbReference type="InterPro" id="IPR036737">
    <property type="entry name" value="OmpA-like_sf"/>
</dbReference>
<sequence>MKRTSRTPSPVRRRALAVALCALLATAPLAGCGQQTEEPQALGTYTVKTSAVPTDQVECSDAALVVTAAQGQAFRVPNNALAFAKAAVEGCGYVSTVDSAGSVDGAVYTATSNSKANKREETDTSTKAVFKDACNLRASKPEVDLLAALNAAASDLQANAVGDRKAICVVASGISTTGLLATTPELLAADAHDVAAQLRELNAIGNFSGIDVHFYGLGQTTGAQTMPASAAGKNAALLAAVVEEGGGTAVVEPGQLAPLDCDNELPTCAVMAFESDALTLPTVAPGESVEVTLDDAQLQFVGGEATFADPEIADELLASIAEQVREQGYTVEVEGHTAASQLYPDHGMELSTRRAQAVADALTARGIDPAQVTAAGVGDRDSTSLASGTFDEAQATQDRKVVLRFRAA</sequence>
<dbReference type="EMBL" id="SDPW01000001">
    <property type="protein sequence ID" value="RXZ54687.1"/>
    <property type="molecule type" value="Genomic_DNA"/>
</dbReference>
<dbReference type="InterPro" id="IPR006665">
    <property type="entry name" value="OmpA-like"/>
</dbReference>
<dbReference type="PANTHER" id="PTHR30329:SF21">
    <property type="entry name" value="LIPOPROTEIN YIAD-RELATED"/>
    <property type="match status" value="1"/>
</dbReference>
<reference evidence="4 5" key="1">
    <citation type="submission" date="2019-01" db="EMBL/GenBank/DDBJ databases">
        <title>Senegalimassilia sp. nov. KGMB04484 isolated human feces.</title>
        <authorList>
            <person name="Han K.-I."/>
            <person name="Kim J.-S."/>
            <person name="Lee K.C."/>
            <person name="Suh M.K."/>
            <person name="Eom M.K."/>
            <person name="Lee J.H."/>
            <person name="Park S.-H."/>
            <person name="Kang S.W."/>
            <person name="Park J.-E."/>
            <person name="Oh B.S."/>
            <person name="Yu S.Y."/>
            <person name="Choi S.-H."/>
            <person name="Lee D.H."/>
            <person name="Yoon H."/>
            <person name="Kim B.-Y."/>
            <person name="Lee J.H."/>
            <person name="Lee J.-S."/>
        </authorList>
    </citation>
    <scope>NUCLEOTIDE SEQUENCE [LARGE SCALE GENOMIC DNA]</scope>
    <source>
        <strain evidence="4 5">KGMB04484</strain>
    </source>
</reference>
<protein>
    <submittedName>
        <fullName evidence="4">OmpA family protein</fullName>
    </submittedName>
</protein>
<feature type="domain" description="OmpA-like" evidence="3">
    <location>
        <begin position="287"/>
        <end position="408"/>
    </location>
</feature>
<dbReference type="RefSeq" id="WP_129425311.1">
    <property type="nucleotide sequence ID" value="NZ_SDPW01000001.1"/>
</dbReference>
<dbReference type="PANTHER" id="PTHR30329">
    <property type="entry name" value="STATOR ELEMENT OF FLAGELLAR MOTOR COMPLEX"/>
    <property type="match status" value="1"/>
</dbReference>
<dbReference type="PROSITE" id="PS51123">
    <property type="entry name" value="OMPA_2"/>
    <property type="match status" value="1"/>
</dbReference>
<evidence type="ECO:0000313" key="5">
    <source>
        <dbReference type="Proteomes" id="UP000293345"/>
    </source>
</evidence>
<comment type="caution">
    <text evidence="4">The sequence shown here is derived from an EMBL/GenBank/DDBJ whole genome shotgun (WGS) entry which is preliminary data.</text>
</comment>
<keyword evidence="5" id="KW-1185">Reference proteome</keyword>
<keyword evidence="1" id="KW-0472">Membrane</keyword>
<evidence type="ECO:0000256" key="1">
    <source>
        <dbReference type="PROSITE-ProRule" id="PRU00473"/>
    </source>
</evidence>
<proteinExistence type="predicted"/>
<evidence type="ECO:0000256" key="2">
    <source>
        <dbReference type="SAM" id="SignalP"/>
    </source>
</evidence>
<evidence type="ECO:0000259" key="3">
    <source>
        <dbReference type="PROSITE" id="PS51123"/>
    </source>
</evidence>
<dbReference type="CDD" id="cd07185">
    <property type="entry name" value="OmpA_C-like"/>
    <property type="match status" value="1"/>
</dbReference>
<accession>A0A4V1QU45</accession>
<organism evidence="4 5">
    <name type="scientific">Senegalimassilia faecalis</name>
    <dbReference type="NCBI Taxonomy" id="2509433"/>
    <lineage>
        <taxon>Bacteria</taxon>
        <taxon>Bacillati</taxon>
        <taxon>Actinomycetota</taxon>
        <taxon>Coriobacteriia</taxon>
        <taxon>Coriobacteriales</taxon>
        <taxon>Coriobacteriaceae</taxon>
        <taxon>Senegalimassilia</taxon>
    </lineage>
</organism>
<feature type="chain" id="PRO_5039017240" evidence="2">
    <location>
        <begin position="31"/>
        <end position="408"/>
    </location>
</feature>
<dbReference type="OrthoDB" id="3254756at2"/>
<evidence type="ECO:0000313" key="4">
    <source>
        <dbReference type="EMBL" id="RXZ54687.1"/>
    </source>
</evidence>
<name>A0A4V1QU45_9ACTN</name>
<keyword evidence="2" id="KW-0732">Signal</keyword>
<dbReference type="Proteomes" id="UP000293345">
    <property type="component" value="Unassembled WGS sequence"/>
</dbReference>
<gene>
    <name evidence="4" type="ORF">ET524_09475</name>
</gene>